<evidence type="ECO:0000256" key="6">
    <source>
        <dbReference type="ARBA" id="ARBA00022927"/>
    </source>
</evidence>
<evidence type="ECO:0000256" key="7">
    <source>
        <dbReference type="ARBA" id="ARBA00023225"/>
    </source>
</evidence>
<evidence type="ECO:0000259" key="9">
    <source>
        <dbReference type="Pfam" id="PF02108"/>
    </source>
</evidence>
<dbReference type="AlphaFoldDB" id="A0A1Y5F5N7"/>
<dbReference type="PANTHER" id="PTHR34982">
    <property type="entry name" value="YOP PROTEINS TRANSLOCATION PROTEIN L"/>
    <property type="match status" value="1"/>
</dbReference>
<dbReference type="EMBL" id="MAAO01000006">
    <property type="protein sequence ID" value="OUR96197.1"/>
    <property type="molecule type" value="Genomic_DNA"/>
</dbReference>
<evidence type="ECO:0000256" key="4">
    <source>
        <dbReference type="ARBA" id="ARBA00022448"/>
    </source>
</evidence>
<gene>
    <name evidence="10" type="ORF">A9Q84_07510</name>
</gene>
<organism evidence="10 11">
    <name type="scientific">Halobacteriovorax marinus</name>
    <dbReference type="NCBI Taxonomy" id="97084"/>
    <lineage>
        <taxon>Bacteria</taxon>
        <taxon>Pseudomonadati</taxon>
        <taxon>Bdellovibrionota</taxon>
        <taxon>Bacteriovoracia</taxon>
        <taxon>Bacteriovoracales</taxon>
        <taxon>Halobacteriovoraceae</taxon>
        <taxon>Halobacteriovorax</taxon>
    </lineage>
</organism>
<dbReference type="InterPro" id="IPR051472">
    <property type="entry name" value="T3SS_Stator/FliH"/>
</dbReference>
<dbReference type="GO" id="GO:0015031">
    <property type="term" value="P:protein transport"/>
    <property type="evidence" value="ECO:0007669"/>
    <property type="project" value="UniProtKB-KW"/>
</dbReference>
<keyword evidence="4" id="KW-0813">Transport</keyword>
<accession>A0A1Y5F5N7</accession>
<reference evidence="11" key="1">
    <citation type="journal article" date="2017" name="Proc. Natl. Acad. Sci. U.S.A.">
        <title>Simulation of Deepwater Horizon oil plume reveals substrate specialization within a complex community of hydrocarbon-degraders.</title>
        <authorList>
            <person name="Hu P."/>
            <person name="Dubinsky E.A."/>
            <person name="Probst A.J."/>
            <person name="Wang J."/>
            <person name="Sieber C.M.K."/>
            <person name="Tom L.M."/>
            <person name="Gardinali P."/>
            <person name="Banfield J.F."/>
            <person name="Atlas R.M."/>
            <person name="Andersen G.L."/>
        </authorList>
    </citation>
    <scope>NUCLEOTIDE SEQUENCE [LARGE SCALE GENOMIC DNA]</scope>
</reference>
<evidence type="ECO:0000256" key="5">
    <source>
        <dbReference type="ARBA" id="ARBA00022795"/>
    </source>
</evidence>
<sequence length="322" mass="36992">MVKANDNSSLYGEVTDYEFKSFAVNEDMSGEVKLFEFQEVGKLSSRQENLQDEIVKLERNFSEKSDFQISPIVKEHRGFNKQVSKERELRIEEEVKRRVSALKEQAYREGFDEGMQNGREEIISQSRVASEEKLQTLTSMIVEVLATKSDLLLNQKKQIYSLVRVISKWVVLKELKDDGTYIERLLEKLIMEMQTKSNLLIHVDQQSFEQMPDILQTVQEKVGELTNVRIEIDYDIEGPGIVLECDKGILNGTLVEQMKSLDKLFETVGLLKDEDFSADSMNHEEIATELIQTAIDDSTTENKTDETDAENIEDHDSDSEES</sequence>
<comment type="similarity">
    <text evidence="2">Belongs to the FliH family.</text>
</comment>
<dbReference type="GO" id="GO:0005829">
    <property type="term" value="C:cytosol"/>
    <property type="evidence" value="ECO:0007669"/>
    <property type="project" value="TreeGrafter"/>
</dbReference>
<feature type="compositionally biased region" description="Acidic residues" evidence="8">
    <location>
        <begin position="307"/>
        <end position="322"/>
    </location>
</feature>
<evidence type="ECO:0000256" key="3">
    <source>
        <dbReference type="ARBA" id="ARBA00016507"/>
    </source>
</evidence>
<evidence type="ECO:0000256" key="1">
    <source>
        <dbReference type="ARBA" id="ARBA00003041"/>
    </source>
</evidence>
<comment type="caution">
    <text evidence="10">The sequence shown here is derived from an EMBL/GenBank/DDBJ whole genome shotgun (WGS) entry which is preliminary data.</text>
</comment>
<dbReference type="PANTHER" id="PTHR34982:SF1">
    <property type="entry name" value="FLAGELLAR ASSEMBLY PROTEIN FLIH"/>
    <property type="match status" value="1"/>
</dbReference>
<name>A0A1Y5F5N7_9BACT</name>
<comment type="function">
    <text evidence="1">Needed for flagellar regrowth and assembly.</text>
</comment>
<evidence type="ECO:0000256" key="2">
    <source>
        <dbReference type="ARBA" id="ARBA00006602"/>
    </source>
</evidence>
<proteinExistence type="inferred from homology"/>
<protein>
    <recommendedName>
        <fullName evidence="3">Flagellar assembly protein FliH</fullName>
    </recommendedName>
</protein>
<evidence type="ECO:0000256" key="8">
    <source>
        <dbReference type="SAM" id="MobiDB-lite"/>
    </source>
</evidence>
<feature type="region of interest" description="Disordered" evidence="8">
    <location>
        <begin position="292"/>
        <end position="322"/>
    </location>
</feature>
<evidence type="ECO:0000313" key="11">
    <source>
        <dbReference type="Proteomes" id="UP000196531"/>
    </source>
</evidence>
<keyword evidence="7" id="KW-1006">Bacterial flagellum protein export</keyword>
<dbReference type="InterPro" id="IPR018035">
    <property type="entry name" value="Flagellar_FliH/T3SS_HrpE"/>
</dbReference>
<keyword evidence="5" id="KW-1005">Bacterial flagellum biogenesis</keyword>
<dbReference type="GO" id="GO:0044781">
    <property type="term" value="P:bacterial-type flagellum organization"/>
    <property type="evidence" value="ECO:0007669"/>
    <property type="project" value="UniProtKB-KW"/>
</dbReference>
<dbReference type="Proteomes" id="UP000196531">
    <property type="component" value="Unassembled WGS sequence"/>
</dbReference>
<dbReference type="Pfam" id="PF02108">
    <property type="entry name" value="FliH"/>
    <property type="match status" value="1"/>
</dbReference>
<feature type="domain" description="Flagellar assembly protein FliH/Type III secretion system HrpE" evidence="9">
    <location>
        <begin position="132"/>
        <end position="260"/>
    </location>
</feature>
<keyword evidence="6" id="KW-0653">Protein transport</keyword>
<evidence type="ECO:0000313" key="10">
    <source>
        <dbReference type="EMBL" id="OUR96197.1"/>
    </source>
</evidence>